<accession>H5Y0E6</accession>
<dbReference type="SUPFAM" id="SSF52935">
    <property type="entry name" value="PK C-terminal domain-like"/>
    <property type="match status" value="1"/>
</dbReference>
<dbReference type="GO" id="GO:0016301">
    <property type="term" value="F:kinase activity"/>
    <property type="evidence" value="ECO:0007669"/>
    <property type="project" value="UniProtKB-KW"/>
</dbReference>
<organism evidence="22 23">
    <name type="scientific">Desulfosporosinus youngiae DSM 17734</name>
    <dbReference type="NCBI Taxonomy" id="768710"/>
    <lineage>
        <taxon>Bacteria</taxon>
        <taxon>Bacillati</taxon>
        <taxon>Bacillota</taxon>
        <taxon>Clostridia</taxon>
        <taxon>Eubacteriales</taxon>
        <taxon>Desulfitobacteriaceae</taxon>
        <taxon>Desulfosporosinus</taxon>
    </lineage>
</organism>
<evidence type="ECO:0000256" key="16">
    <source>
        <dbReference type="ARBA" id="ARBA00023317"/>
    </source>
</evidence>
<evidence type="ECO:0000256" key="1">
    <source>
        <dbReference type="ARBA" id="ARBA00001946"/>
    </source>
</evidence>
<dbReference type="InterPro" id="IPR018209">
    <property type="entry name" value="Pyrv_Knase_AS"/>
</dbReference>
<dbReference type="Gene3D" id="2.40.33.10">
    <property type="entry name" value="PK beta-barrel domain-like"/>
    <property type="match status" value="1"/>
</dbReference>
<evidence type="ECO:0000313" key="22">
    <source>
        <dbReference type="EMBL" id="EHQ92202.1"/>
    </source>
</evidence>
<dbReference type="GO" id="GO:0004743">
    <property type="term" value="F:pyruvate kinase activity"/>
    <property type="evidence" value="ECO:0007669"/>
    <property type="project" value="UniProtKB-UniRule"/>
</dbReference>
<evidence type="ECO:0000259" key="19">
    <source>
        <dbReference type="Pfam" id="PF00224"/>
    </source>
</evidence>
<feature type="domain" description="Pyruvate kinase C-terminal" evidence="21">
    <location>
        <begin position="351"/>
        <end position="463"/>
    </location>
</feature>
<evidence type="ECO:0000256" key="10">
    <source>
        <dbReference type="ARBA" id="ARBA00022741"/>
    </source>
</evidence>
<dbReference type="InterPro" id="IPR015806">
    <property type="entry name" value="Pyrv_Knase_insert_dom_sf"/>
</dbReference>
<evidence type="ECO:0000259" key="20">
    <source>
        <dbReference type="Pfam" id="PF00391"/>
    </source>
</evidence>
<keyword evidence="13 18" id="KW-0460">Magnesium</keyword>
<dbReference type="InterPro" id="IPR011037">
    <property type="entry name" value="Pyrv_Knase-like_insert_dom_sf"/>
</dbReference>
<dbReference type="PRINTS" id="PR01050">
    <property type="entry name" value="PYRUVTKNASE"/>
</dbReference>
<dbReference type="SUPFAM" id="SSF52009">
    <property type="entry name" value="Phosphohistidine domain"/>
    <property type="match status" value="1"/>
</dbReference>
<comment type="pathway">
    <text evidence="3 18">Carbohydrate degradation; glycolysis; pyruvate from D-glyceraldehyde 3-phosphate: step 5/5.</text>
</comment>
<sequence length="577" mass="61051">MRRTKIIGTIGPASESRDKIQQLLTAGINVARLNFSHGTHEEHGLRIGVLKEEAAKAGKHLGILLDTKGPEIRTGMVPESGITLANGAEFILDTKAALGSSERVGITYPELWHDVVPGTHILIDDGQLDLEVVSVRKEEILTRVCHGGVLKSQKGVNVPGVSIKLPGVTEKDIEDIRFGVTQGIDFIAASFTRKASDILAVRQIVEEMGATVHIIAKIESQEGINNLDSILEVADGLMVARGDLGVEVPVEDVPVYQKEMIQKCNLLGKPVIVATQMLDSMMRQPRPTRAEASDVANAILDGADAIMLSGETAAGQFPIEAIKVMDKIAQRAETTLLETKATRHPQLNVAESISYASYSIAGDLKATSIITPTQSGLTARMISKYRPKSLIVAATPFPEVARKLALQWGVESLVVQESLGTDQLLSVAVTAALGKKYIKTGDIVVITAGVPVGKAGTTNMIKVQVAGGILAKGMGIGKKSYTGTARIVHLPEQDSFEIGDILVARSTDARYVPLIAKAGGLVIEEAGLTSHGAIAALEYGIPAVIGLAEATAIIGDGQRITVDAFAGVIYEGTVSIL</sequence>
<evidence type="ECO:0000256" key="6">
    <source>
        <dbReference type="ARBA" id="ARBA00012142"/>
    </source>
</evidence>
<dbReference type="AlphaFoldDB" id="H5Y0E6"/>
<evidence type="ECO:0000256" key="18">
    <source>
        <dbReference type="RuleBase" id="RU000504"/>
    </source>
</evidence>
<dbReference type="InterPro" id="IPR001697">
    <property type="entry name" value="Pyr_Knase"/>
</dbReference>
<evidence type="ECO:0000256" key="4">
    <source>
        <dbReference type="ARBA" id="ARBA00006237"/>
    </source>
</evidence>
<dbReference type="GO" id="GO:0006950">
    <property type="term" value="P:response to stress"/>
    <property type="evidence" value="ECO:0007669"/>
    <property type="project" value="UniProtKB-ARBA"/>
</dbReference>
<dbReference type="HOGENOM" id="CLU_015439_0_2_9"/>
<dbReference type="InterPro" id="IPR008279">
    <property type="entry name" value="PEP-util_enz_mobile_dom"/>
</dbReference>
<dbReference type="Gene3D" id="3.40.1380.20">
    <property type="entry name" value="Pyruvate kinase, C-terminal domain"/>
    <property type="match status" value="1"/>
</dbReference>
<comment type="cofactor">
    <cofactor evidence="2">
        <name>K(+)</name>
        <dbReference type="ChEBI" id="CHEBI:29103"/>
    </cofactor>
</comment>
<feature type="domain" description="Pyruvate kinase barrel" evidence="19">
    <location>
        <begin position="1"/>
        <end position="322"/>
    </location>
</feature>
<dbReference type="Gene3D" id="3.50.30.10">
    <property type="entry name" value="Phosphohistidine domain"/>
    <property type="match status" value="1"/>
</dbReference>
<dbReference type="GO" id="GO:0005524">
    <property type="term" value="F:ATP binding"/>
    <property type="evidence" value="ECO:0007669"/>
    <property type="project" value="UniProtKB-KW"/>
</dbReference>
<evidence type="ECO:0000259" key="21">
    <source>
        <dbReference type="Pfam" id="PF02887"/>
    </source>
</evidence>
<keyword evidence="15 18" id="KW-0324">Glycolysis</keyword>
<keyword evidence="16 22" id="KW-0670">Pyruvate</keyword>
<evidence type="ECO:0000256" key="8">
    <source>
        <dbReference type="ARBA" id="ARBA00022679"/>
    </source>
</evidence>
<feature type="domain" description="PEP-utilising enzyme mobile" evidence="20">
    <location>
        <begin position="498"/>
        <end position="567"/>
    </location>
</feature>
<dbReference type="EC" id="2.7.1.40" evidence="6 17"/>
<dbReference type="NCBIfam" id="TIGR01064">
    <property type="entry name" value="pyruv_kin"/>
    <property type="match status" value="1"/>
</dbReference>
<dbReference type="PANTHER" id="PTHR11817">
    <property type="entry name" value="PYRUVATE KINASE"/>
    <property type="match status" value="1"/>
</dbReference>
<dbReference type="GO" id="GO:0030955">
    <property type="term" value="F:potassium ion binding"/>
    <property type="evidence" value="ECO:0007669"/>
    <property type="project" value="UniProtKB-UniRule"/>
</dbReference>
<evidence type="ECO:0000256" key="17">
    <source>
        <dbReference type="NCBIfam" id="TIGR01064"/>
    </source>
</evidence>
<dbReference type="UniPathway" id="UPA00109">
    <property type="reaction ID" value="UER00188"/>
</dbReference>
<evidence type="ECO:0000256" key="14">
    <source>
        <dbReference type="ARBA" id="ARBA00022958"/>
    </source>
</evidence>
<dbReference type="Gene3D" id="3.20.20.60">
    <property type="entry name" value="Phosphoenolpyruvate-binding domains"/>
    <property type="match status" value="1"/>
</dbReference>
<keyword evidence="14" id="KW-0630">Potassium</keyword>
<dbReference type="STRING" id="768710.DesyoDRAFT_5274"/>
<evidence type="ECO:0000256" key="12">
    <source>
        <dbReference type="ARBA" id="ARBA00022840"/>
    </source>
</evidence>
<keyword evidence="9" id="KW-0479">Metal-binding</keyword>
<dbReference type="InterPro" id="IPR015793">
    <property type="entry name" value="Pyrv_Knase_brl"/>
</dbReference>
<gene>
    <name evidence="22" type="ORF">DesyoDRAFT_5274</name>
</gene>
<evidence type="ECO:0000256" key="15">
    <source>
        <dbReference type="ARBA" id="ARBA00023152"/>
    </source>
</evidence>
<comment type="catalytic activity">
    <reaction evidence="18">
        <text>pyruvate + ATP = phosphoenolpyruvate + ADP + H(+)</text>
        <dbReference type="Rhea" id="RHEA:18157"/>
        <dbReference type="ChEBI" id="CHEBI:15361"/>
        <dbReference type="ChEBI" id="CHEBI:15378"/>
        <dbReference type="ChEBI" id="CHEBI:30616"/>
        <dbReference type="ChEBI" id="CHEBI:58702"/>
        <dbReference type="ChEBI" id="CHEBI:456216"/>
        <dbReference type="EC" id="2.7.1.40"/>
    </reaction>
</comment>
<comment type="similarity">
    <text evidence="5 18">Belongs to the pyruvate kinase family.</text>
</comment>
<evidence type="ECO:0000256" key="7">
    <source>
        <dbReference type="ARBA" id="ARBA00018587"/>
    </source>
</evidence>
<dbReference type="OrthoDB" id="9812123at2"/>
<dbReference type="FunFam" id="3.20.20.60:FF:000001">
    <property type="entry name" value="Pyruvate kinase"/>
    <property type="match status" value="1"/>
</dbReference>
<keyword evidence="23" id="KW-1185">Reference proteome</keyword>
<dbReference type="eggNOG" id="COG0469">
    <property type="taxonomic scope" value="Bacteria"/>
</dbReference>
<dbReference type="NCBIfam" id="NF004978">
    <property type="entry name" value="PRK06354.1"/>
    <property type="match status" value="1"/>
</dbReference>
<dbReference type="Pfam" id="PF02887">
    <property type="entry name" value="PK_C"/>
    <property type="match status" value="1"/>
</dbReference>
<dbReference type="InterPro" id="IPR036637">
    <property type="entry name" value="Phosphohistidine_dom_sf"/>
</dbReference>
<comment type="similarity">
    <text evidence="4">In the C-terminal section; belongs to the PEP-utilizing enzyme family.</text>
</comment>
<evidence type="ECO:0000256" key="13">
    <source>
        <dbReference type="ARBA" id="ARBA00022842"/>
    </source>
</evidence>
<keyword evidence="12" id="KW-0067">ATP-binding</keyword>
<dbReference type="SUPFAM" id="SSF51621">
    <property type="entry name" value="Phosphoenolpyruvate/pyruvate domain"/>
    <property type="match status" value="1"/>
</dbReference>
<dbReference type="InterPro" id="IPR015795">
    <property type="entry name" value="Pyrv_Knase_C"/>
</dbReference>
<dbReference type="Pfam" id="PF00224">
    <property type="entry name" value="PK"/>
    <property type="match status" value="1"/>
</dbReference>
<keyword evidence="8 18" id="KW-0808">Transferase</keyword>
<dbReference type="FunFam" id="2.40.33.10:FF:000001">
    <property type="entry name" value="Pyruvate kinase"/>
    <property type="match status" value="1"/>
</dbReference>
<evidence type="ECO:0000256" key="11">
    <source>
        <dbReference type="ARBA" id="ARBA00022777"/>
    </source>
</evidence>
<keyword evidence="10" id="KW-0547">Nucleotide-binding</keyword>
<evidence type="ECO:0000256" key="5">
    <source>
        <dbReference type="ARBA" id="ARBA00008663"/>
    </source>
</evidence>
<dbReference type="NCBIfam" id="NF004491">
    <property type="entry name" value="PRK05826.1"/>
    <property type="match status" value="1"/>
</dbReference>
<protein>
    <recommendedName>
        <fullName evidence="7 17">Pyruvate kinase</fullName>
        <ecNumber evidence="6 17">2.7.1.40</ecNumber>
    </recommendedName>
</protein>
<dbReference type="Proteomes" id="UP000005104">
    <property type="component" value="Chromosome"/>
</dbReference>
<dbReference type="InterPro" id="IPR040442">
    <property type="entry name" value="Pyrv_kinase-like_dom_sf"/>
</dbReference>
<evidence type="ECO:0000313" key="23">
    <source>
        <dbReference type="Proteomes" id="UP000005104"/>
    </source>
</evidence>
<dbReference type="SUPFAM" id="SSF50800">
    <property type="entry name" value="PK beta-barrel domain-like"/>
    <property type="match status" value="1"/>
</dbReference>
<evidence type="ECO:0000256" key="2">
    <source>
        <dbReference type="ARBA" id="ARBA00001958"/>
    </source>
</evidence>
<dbReference type="InterPro" id="IPR036918">
    <property type="entry name" value="Pyrv_Knase_C_sf"/>
</dbReference>
<dbReference type="RefSeq" id="WP_007787482.1">
    <property type="nucleotide sequence ID" value="NZ_CM001441.1"/>
</dbReference>
<dbReference type="EMBL" id="CM001441">
    <property type="protein sequence ID" value="EHQ92202.1"/>
    <property type="molecule type" value="Genomic_DNA"/>
</dbReference>
<evidence type="ECO:0000256" key="9">
    <source>
        <dbReference type="ARBA" id="ARBA00022723"/>
    </source>
</evidence>
<dbReference type="Pfam" id="PF00391">
    <property type="entry name" value="PEP-utilizers"/>
    <property type="match status" value="1"/>
</dbReference>
<name>H5Y0E6_9FIRM</name>
<evidence type="ECO:0000256" key="3">
    <source>
        <dbReference type="ARBA" id="ARBA00004997"/>
    </source>
</evidence>
<reference evidence="22 23" key="1">
    <citation type="submission" date="2011-11" db="EMBL/GenBank/DDBJ databases">
        <title>The Noncontiguous Finished genome of Desulfosporosinus youngiae DSM 17734.</title>
        <authorList>
            <consortium name="US DOE Joint Genome Institute (JGI-PGF)"/>
            <person name="Lucas S."/>
            <person name="Han J."/>
            <person name="Lapidus A."/>
            <person name="Cheng J.-F."/>
            <person name="Goodwin L."/>
            <person name="Pitluck S."/>
            <person name="Peters L."/>
            <person name="Ovchinnikova G."/>
            <person name="Lu M."/>
            <person name="Land M.L."/>
            <person name="Hauser L."/>
            <person name="Pester M."/>
            <person name="Spring S."/>
            <person name="Ollivier B."/>
            <person name="Rattei T."/>
            <person name="Klenk H.-P."/>
            <person name="Wagner M."/>
            <person name="Loy A."/>
            <person name="Woyke T.J."/>
        </authorList>
    </citation>
    <scope>NUCLEOTIDE SEQUENCE [LARGE SCALE GENOMIC DNA]</scope>
    <source>
        <strain evidence="22 23">DSM 17734</strain>
    </source>
</reference>
<comment type="cofactor">
    <cofactor evidence="1">
        <name>Mg(2+)</name>
        <dbReference type="ChEBI" id="CHEBI:18420"/>
    </cofactor>
</comment>
<keyword evidence="11 18" id="KW-0418">Kinase</keyword>
<dbReference type="GO" id="GO:0000287">
    <property type="term" value="F:magnesium ion binding"/>
    <property type="evidence" value="ECO:0007669"/>
    <property type="project" value="UniProtKB-UniRule"/>
</dbReference>
<dbReference type="PROSITE" id="PS00110">
    <property type="entry name" value="PYRUVATE_KINASE"/>
    <property type="match status" value="1"/>
</dbReference>
<dbReference type="InterPro" id="IPR015813">
    <property type="entry name" value="Pyrv/PenolPyrv_kinase-like_dom"/>
</dbReference>
<proteinExistence type="inferred from homology"/>